<reference evidence="3 4" key="1">
    <citation type="submission" date="2019-04" db="EMBL/GenBank/DDBJ databases">
        <title>Genome of a novel bacterium Candidatus Jettenia ecosi reconstructed from metagenome of an anammox bioreactor.</title>
        <authorList>
            <person name="Mardanov A.V."/>
            <person name="Beletsky A.V."/>
            <person name="Ravin N.V."/>
            <person name="Botchkova E.A."/>
            <person name="Litti Y.V."/>
            <person name="Nozhevnikova A.N."/>
        </authorList>
    </citation>
    <scope>NUCLEOTIDE SEQUENCE [LARGE SCALE GENOMIC DNA]</scope>
    <source>
        <strain evidence="3">J2</strain>
    </source>
</reference>
<evidence type="ECO:0000256" key="2">
    <source>
        <dbReference type="SAM" id="Coils"/>
    </source>
</evidence>
<accession>A0A533Q9Z6</accession>
<dbReference type="AlphaFoldDB" id="A0A533Q9Z6"/>
<evidence type="ECO:0000313" key="3">
    <source>
        <dbReference type="EMBL" id="TLD41517.1"/>
    </source>
</evidence>
<keyword evidence="1" id="KW-0802">TPR repeat</keyword>
<feature type="repeat" description="TPR" evidence="1">
    <location>
        <begin position="195"/>
        <end position="228"/>
    </location>
</feature>
<dbReference type="SUPFAM" id="SSF48452">
    <property type="entry name" value="TPR-like"/>
    <property type="match status" value="1"/>
</dbReference>
<comment type="caution">
    <text evidence="3">The sequence shown here is derived from an EMBL/GenBank/DDBJ whole genome shotgun (WGS) entry which is preliminary data.</text>
</comment>
<organism evidence="3 4">
    <name type="scientific">Candidatus Jettenia ecosi</name>
    <dbReference type="NCBI Taxonomy" id="2494326"/>
    <lineage>
        <taxon>Bacteria</taxon>
        <taxon>Pseudomonadati</taxon>
        <taxon>Planctomycetota</taxon>
        <taxon>Candidatus Brocadiia</taxon>
        <taxon>Candidatus Brocadiales</taxon>
        <taxon>Candidatus Brocadiaceae</taxon>
        <taxon>Candidatus Jettenia</taxon>
    </lineage>
</organism>
<dbReference type="InterPro" id="IPR011990">
    <property type="entry name" value="TPR-like_helical_dom_sf"/>
</dbReference>
<dbReference type="EMBL" id="SULG01000045">
    <property type="protein sequence ID" value="TLD41517.1"/>
    <property type="molecule type" value="Genomic_DNA"/>
</dbReference>
<gene>
    <name evidence="3" type="ORF">JETT_2215</name>
</gene>
<sequence length="248" mass="28439">MKYFSLIFMILALTFLLTGCAEFSRFYTKSSKNDERLALIDQRILELEQALSNLNVSDQNLEKRMGELSQKVDTNYSTLRESVNGLNARVEGRERLLEGNLLEAQKNINNLENKLDKLNEIEKIKTDLQNQIIVLLSQRSTITGSEIGKLKETKKEEGGDIIAQRQEIINESSGEYKLEEVTIKDSDANPRKAELQSMMDEALALYRGGNYEESLHKWEEIIAIDPENLEAEFNIEIVKERMKFLSGK</sequence>
<dbReference type="PROSITE" id="PS50005">
    <property type="entry name" value="TPR"/>
    <property type="match status" value="1"/>
</dbReference>
<evidence type="ECO:0000256" key="1">
    <source>
        <dbReference type="PROSITE-ProRule" id="PRU00339"/>
    </source>
</evidence>
<feature type="coiled-coil region" evidence="2">
    <location>
        <begin position="94"/>
        <end position="131"/>
    </location>
</feature>
<dbReference type="Proteomes" id="UP000319783">
    <property type="component" value="Unassembled WGS sequence"/>
</dbReference>
<dbReference type="InterPro" id="IPR019734">
    <property type="entry name" value="TPR_rpt"/>
</dbReference>
<keyword evidence="2" id="KW-0175">Coiled coil</keyword>
<name>A0A533Q9Z6_9BACT</name>
<dbReference type="Gene3D" id="1.25.40.10">
    <property type="entry name" value="Tetratricopeptide repeat domain"/>
    <property type="match status" value="1"/>
</dbReference>
<proteinExistence type="predicted"/>
<dbReference type="PROSITE" id="PS51257">
    <property type="entry name" value="PROKAR_LIPOPROTEIN"/>
    <property type="match status" value="1"/>
</dbReference>
<protein>
    <submittedName>
        <fullName evidence="3">Uncharacterized protein</fullName>
    </submittedName>
</protein>
<evidence type="ECO:0000313" key="4">
    <source>
        <dbReference type="Proteomes" id="UP000319783"/>
    </source>
</evidence>